<dbReference type="PANTHER" id="PTHR42815">
    <property type="entry name" value="FAD-BINDING, PUTATIVE (AFU_ORTHOLOGUE AFUA_6G07600)-RELATED"/>
    <property type="match status" value="1"/>
</dbReference>
<dbReference type="SUPFAM" id="SSF50475">
    <property type="entry name" value="FMN-binding split barrel"/>
    <property type="match status" value="1"/>
</dbReference>
<proteinExistence type="predicted"/>
<feature type="domain" description="Pyridoxamine 5'-phosphate oxidase N-terminal" evidence="1">
    <location>
        <begin position="50"/>
        <end position="158"/>
    </location>
</feature>
<dbReference type="OrthoDB" id="9790331at2"/>
<comment type="caution">
    <text evidence="2">The sequence shown here is derived from an EMBL/GenBank/DDBJ whole genome shotgun (WGS) entry which is preliminary data.</text>
</comment>
<gene>
    <name evidence="2" type="ORF">CLV75_2817</name>
</gene>
<reference evidence="2 3" key="1">
    <citation type="submission" date="2018-10" db="EMBL/GenBank/DDBJ databases">
        <title>Genomic Encyclopedia of Archaeal and Bacterial Type Strains, Phase II (KMG-II): from individual species to whole genera.</title>
        <authorList>
            <person name="Goeker M."/>
        </authorList>
    </citation>
    <scope>NUCLEOTIDE SEQUENCE [LARGE SCALE GENOMIC DNA]</scope>
    <source>
        <strain evidence="2 3">DSM 29317</strain>
    </source>
</reference>
<dbReference type="EMBL" id="RCCT01000004">
    <property type="protein sequence ID" value="RLK03448.1"/>
    <property type="molecule type" value="Genomic_DNA"/>
</dbReference>
<dbReference type="STRING" id="981384.GCA_000192475_00815"/>
<dbReference type="RefSeq" id="WP_010443195.1">
    <property type="nucleotide sequence ID" value="NZ_AEYW01000022.1"/>
</dbReference>
<evidence type="ECO:0000313" key="3">
    <source>
        <dbReference type="Proteomes" id="UP000271700"/>
    </source>
</evidence>
<evidence type="ECO:0000259" key="1">
    <source>
        <dbReference type="Pfam" id="PF01243"/>
    </source>
</evidence>
<protein>
    <recommendedName>
        <fullName evidence="1">Pyridoxamine 5'-phosphate oxidase N-terminal domain-containing protein</fullName>
    </recommendedName>
</protein>
<dbReference type="Pfam" id="PF01243">
    <property type="entry name" value="PNPOx_N"/>
    <property type="match status" value="1"/>
</dbReference>
<evidence type="ECO:0000313" key="2">
    <source>
        <dbReference type="EMBL" id="RLK03448.1"/>
    </source>
</evidence>
<dbReference type="InterPro" id="IPR012349">
    <property type="entry name" value="Split_barrel_FMN-bd"/>
</dbReference>
<dbReference type="Proteomes" id="UP000271700">
    <property type="component" value="Unassembled WGS sequence"/>
</dbReference>
<dbReference type="AlphaFoldDB" id="A0A497Z7S7"/>
<dbReference type="PANTHER" id="PTHR42815:SF2">
    <property type="entry name" value="FAD-BINDING, PUTATIVE (AFU_ORTHOLOGUE AFUA_6G07600)-RELATED"/>
    <property type="match status" value="1"/>
</dbReference>
<sequence>MARPFAEISFTPSVRETQAKNGSANGYAKFLDGTRQEDSISPVEARFIGQRDGFYQATVSETGWPYVQFRGGPAGFLKVLDERTLAYADLRGNRQYLSTGNLLGNDRISLILMDYPNQRRLKIWGRAKLIDANADPALMQRLSEPGYRAHPERAIVIKLEAMDWNCPQHIPQRLTLEEFEDYLVPLRTELEALKARNARLEEALGKQN</sequence>
<dbReference type="Gene3D" id="2.30.110.10">
    <property type="entry name" value="Electron Transport, Fmn-binding Protein, Chain A"/>
    <property type="match status" value="1"/>
</dbReference>
<name>A0A497Z7S7_9RHOB</name>
<organism evidence="2 3">
    <name type="scientific">Ruegeria conchae</name>
    <dbReference type="NCBI Taxonomy" id="981384"/>
    <lineage>
        <taxon>Bacteria</taxon>
        <taxon>Pseudomonadati</taxon>
        <taxon>Pseudomonadota</taxon>
        <taxon>Alphaproteobacteria</taxon>
        <taxon>Rhodobacterales</taxon>
        <taxon>Roseobacteraceae</taxon>
        <taxon>Ruegeria</taxon>
    </lineage>
</organism>
<dbReference type="InterPro" id="IPR011576">
    <property type="entry name" value="Pyridox_Oxase_N"/>
</dbReference>
<keyword evidence="3" id="KW-1185">Reference proteome</keyword>
<accession>A0A497Z7S7</accession>